<proteinExistence type="predicted"/>
<keyword evidence="2" id="KW-1185">Reference proteome</keyword>
<comment type="caution">
    <text evidence="1">The sequence shown here is derived from an EMBL/GenBank/DDBJ whole genome shotgun (WGS) entry which is preliminary data.</text>
</comment>
<gene>
    <name evidence="1" type="ORF">CLV73_2747</name>
</gene>
<dbReference type="EMBL" id="PGFD01000002">
    <property type="protein sequence ID" value="PJJ64388.1"/>
    <property type="molecule type" value="Genomic_DNA"/>
</dbReference>
<accession>A0A2M9C1Z0</accession>
<name>A0A2M9C1Z0_9FLAO</name>
<sequence>MTENTEFDIEEYKRQSETQRQTINNEVYDEILKSAKFFLQKRKNNIVSEEIVTALERMEEASRIPNLNEITDIYLFESEFGLNSRELSEEFLYIILIMIAQHYKDEQMHYLEEIILTDGKFRGSNALQFYLKIGTSHKEKREYVLNFIESNIDKFPESHKNMVAMFIKGFLQGDRHAKTIFDKLNITNPEVHFRNPPTQTQRKPKPAKVYPKWWEFWK</sequence>
<protein>
    <submittedName>
        <fullName evidence="1">Uncharacterized protein</fullName>
    </submittedName>
</protein>
<dbReference type="Proteomes" id="UP000228740">
    <property type="component" value="Unassembled WGS sequence"/>
</dbReference>
<dbReference type="RefSeq" id="WP_100377404.1">
    <property type="nucleotide sequence ID" value="NZ_PGFD01000002.1"/>
</dbReference>
<organism evidence="1 2">
    <name type="scientific">Chryseobacterium geocarposphaerae</name>
    <dbReference type="NCBI Taxonomy" id="1416776"/>
    <lineage>
        <taxon>Bacteria</taxon>
        <taxon>Pseudomonadati</taxon>
        <taxon>Bacteroidota</taxon>
        <taxon>Flavobacteriia</taxon>
        <taxon>Flavobacteriales</taxon>
        <taxon>Weeksellaceae</taxon>
        <taxon>Chryseobacterium group</taxon>
        <taxon>Chryseobacterium</taxon>
    </lineage>
</organism>
<reference evidence="1 2" key="1">
    <citation type="submission" date="2017-11" db="EMBL/GenBank/DDBJ databases">
        <title>Genomic Encyclopedia of Archaeal and Bacterial Type Strains, Phase II (KMG-II): From Individual Species to Whole Genera.</title>
        <authorList>
            <person name="Goeker M."/>
        </authorList>
    </citation>
    <scope>NUCLEOTIDE SEQUENCE [LARGE SCALE GENOMIC DNA]</scope>
    <source>
        <strain evidence="1 2">DSM 27617</strain>
    </source>
</reference>
<dbReference type="OrthoDB" id="1243866at2"/>
<evidence type="ECO:0000313" key="2">
    <source>
        <dbReference type="Proteomes" id="UP000228740"/>
    </source>
</evidence>
<evidence type="ECO:0000313" key="1">
    <source>
        <dbReference type="EMBL" id="PJJ64388.1"/>
    </source>
</evidence>
<dbReference type="AlphaFoldDB" id="A0A2M9C1Z0"/>